<dbReference type="GO" id="GO:0030331">
    <property type="term" value="F:nuclear estrogen receptor binding"/>
    <property type="evidence" value="ECO:0007669"/>
    <property type="project" value="TreeGrafter"/>
</dbReference>
<keyword evidence="2" id="KW-1185">Reference proteome</keyword>
<dbReference type="Pfam" id="PF15364">
    <property type="entry name" value="PAXIP1_C"/>
    <property type="match status" value="1"/>
</dbReference>
<dbReference type="GO" id="GO:0033148">
    <property type="term" value="P:positive regulation of intracellular estrogen receptor signaling pathway"/>
    <property type="evidence" value="ECO:0007669"/>
    <property type="project" value="TreeGrafter"/>
</dbReference>
<protein>
    <recommendedName>
        <fullName evidence="3">PAXIP1-associated glutamate-rich protein 1</fullName>
    </recommendedName>
</protein>
<organism evidence="1 2">
    <name type="scientific">Psylliodes chrysocephalus</name>
    <dbReference type="NCBI Taxonomy" id="3402493"/>
    <lineage>
        <taxon>Eukaryota</taxon>
        <taxon>Metazoa</taxon>
        <taxon>Ecdysozoa</taxon>
        <taxon>Arthropoda</taxon>
        <taxon>Hexapoda</taxon>
        <taxon>Insecta</taxon>
        <taxon>Pterygota</taxon>
        <taxon>Neoptera</taxon>
        <taxon>Endopterygota</taxon>
        <taxon>Coleoptera</taxon>
        <taxon>Polyphaga</taxon>
        <taxon>Cucujiformia</taxon>
        <taxon>Chrysomeloidea</taxon>
        <taxon>Chrysomelidae</taxon>
        <taxon>Galerucinae</taxon>
        <taxon>Alticini</taxon>
        <taxon>Psylliodes</taxon>
    </lineage>
</organism>
<sequence length="144" mass="16857">MDNDWDIECSDEELKDCKGPWEPKPEEIDRLYTMLENGESQELYWKCPGYRSPSPEITEEPEDDNESKELVLNKRIIYLLILFIYRPEEPTDFDFMDEVTSPKLKIRNKGEETLKGSAKKKTASLDGVLSNMRRHNLLPSKKKS</sequence>
<dbReference type="PANTHER" id="PTHR28467:SF1">
    <property type="entry name" value="PAXIP1-ASSOCIATED GLUTAMATE-RICH PROTEIN 1"/>
    <property type="match status" value="1"/>
</dbReference>
<proteinExistence type="predicted"/>
<dbReference type="OrthoDB" id="10067843at2759"/>
<gene>
    <name evidence="1" type="ORF">PSYICH_LOCUS13734</name>
</gene>
<evidence type="ECO:0000313" key="2">
    <source>
        <dbReference type="Proteomes" id="UP001153636"/>
    </source>
</evidence>
<dbReference type="EMBL" id="OV651819">
    <property type="protein sequence ID" value="CAH1113258.1"/>
    <property type="molecule type" value="Genomic_DNA"/>
</dbReference>
<dbReference type="InterPro" id="IPR028213">
    <property type="entry name" value="PA1"/>
</dbReference>
<evidence type="ECO:0008006" key="3">
    <source>
        <dbReference type="Google" id="ProtNLM"/>
    </source>
</evidence>
<dbReference type="GO" id="GO:1902808">
    <property type="term" value="P:positive regulation of cell cycle G1/S phase transition"/>
    <property type="evidence" value="ECO:0007669"/>
    <property type="project" value="TreeGrafter"/>
</dbReference>
<dbReference type="PANTHER" id="PTHR28467">
    <property type="entry name" value="PAXIP1-ASSOCIATED GLUTAMATE-RICH PROTEIN 1"/>
    <property type="match status" value="1"/>
</dbReference>
<dbReference type="GO" id="GO:0044666">
    <property type="term" value="C:MLL3/4 complex"/>
    <property type="evidence" value="ECO:0007669"/>
    <property type="project" value="TreeGrafter"/>
</dbReference>
<accession>A0A9P0GLA7</accession>
<dbReference type="AlphaFoldDB" id="A0A9P0GLA7"/>
<dbReference type="Proteomes" id="UP001153636">
    <property type="component" value="Chromosome 7"/>
</dbReference>
<reference evidence="1" key="1">
    <citation type="submission" date="2022-01" db="EMBL/GenBank/DDBJ databases">
        <authorList>
            <person name="King R."/>
        </authorList>
    </citation>
    <scope>NUCLEOTIDE SEQUENCE</scope>
</reference>
<evidence type="ECO:0000313" key="1">
    <source>
        <dbReference type="EMBL" id="CAH1113258.1"/>
    </source>
</evidence>
<name>A0A9P0GLA7_9CUCU</name>